<keyword evidence="9" id="KW-0274">FAD</keyword>
<feature type="transmembrane region" description="Helical" evidence="20">
    <location>
        <begin position="991"/>
        <end position="1012"/>
    </location>
</feature>
<dbReference type="SMART" id="SM00054">
    <property type="entry name" value="EFh"/>
    <property type="match status" value="2"/>
</dbReference>
<evidence type="ECO:0000256" key="1">
    <source>
        <dbReference type="ARBA" id="ARBA00004424"/>
    </source>
</evidence>
<name>K1QTM9_MAGGI</name>
<keyword evidence="15" id="KW-0325">Glycoprotein</keyword>
<evidence type="ECO:0000256" key="3">
    <source>
        <dbReference type="ARBA" id="ARBA00012698"/>
    </source>
</evidence>
<dbReference type="Pfam" id="PF13833">
    <property type="entry name" value="EF-hand_8"/>
    <property type="match status" value="1"/>
</dbReference>
<feature type="transmembrane region" description="Helical" evidence="20">
    <location>
        <begin position="1040"/>
        <end position="1065"/>
    </location>
</feature>
<dbReference type="PROSITE" id="PS50222">
    <property type="entry name" value="EF_HAND_2"/>
    <property type="match status" value="2"/>
</dbReference>
<gene>
    <name evidence="21" type="ORF">CGI_10010931</name>
</gene>
<dbReference type="PANTHER" id="PTHR11972">
    <property type="entry name" value="NADPH OXIDASE"/>
    <property type="match status" value="1"/>
</dbReference>
<evidence type="ECO:0000256" key="6">
    <source>
        <dbReference type="ARBA" id="ARBA00022692"/>
    </source>
</evidence>
<keyword evidence="7" id="KW-0479">Metal-binding</keyword>
<keyword evidence="6 20" id="KW-0812">Transmembrane</keyword>
<feature type="transmembrane region" description="Helical" evidence="20">
    <location>
        <begin position="904"/>
        <end position="925"/>
    </location>
</feature>
<dbReference type="FunFam" id="2.40.30.10:FF:000059">
    <property type="entry name" value="dual oxidase isoform X1"/>
    <property type="match status" value="1"/>
</dbReference>
<dbReference type="InterPro" id="IPR039261">
    <property type="entry name" value="FNR_nucleotide-bd"/>
</dbReference>
<comment type="similarity">
    <text evidence="2">In the N-terminal section; belongs to the peroxidase family.</text>
</comment>
<feature type="compositionally biased region" description="Basic and acidic residues" evidence="19">
    <location>
        <begin position="822"/>
        <end position="832"/>
    </location>
</feature>
<dbReference type="PROSITE" id="PS00018">
    <property type="entry name" value="EF_HAND_1"/>
    <property type="match status" value="1"/>
</dbReference>
<evidence type="ECO:0000256" key="20">
    <source>
        <dbReference type="SAM" id="Phobius"/>
    </source>
</evidence>
<dbReference type="GO" id="GO:0006979">
    <property type="term" value="P:response to oxidative stress"/>
    <property type="evidence" value="ECO:0007669"/>
    <property type="project" value="InterPro"/>
</dbReference>
<dbReference type="InterPro" id="IPR013112">
    <property type="entry name" value="FAD-bd_8"/>
</dbReference>
<feature type="transmembrane region" description="Helical" evidence="20">
    <location>
        <begin position="937"/>
        <end position="962"/>
    </location>
</feature>
<dbReference type="InParanoid" id="K1QTM9"/>
<evidence type="ECO:0000256" key="2">
    <source>
        <dbReference type="ARBA" id="ARBA00005644"/>
    </source>
</evidence>
<dbReference type="PROSITE" id="PS50292">
    <property type="entry name" value="PEROXIDASE_3"/>
    <property type="match status" value="1"/>
</dbReference>
<keyword evidence="4" id="KW-0575">Peroxidase</keyword>
<feature type="transmembrane region" description="Helical" evidence="20">
    <location>
        <begin position="1099"/>
        <end position="1118"/>
    </location>
</feature>
<dbReference type="GO" id="GO:0043020">
    <property type="term" value="C:NADPH oxidase complex"/>
    <property type="evidence" value="ECO:0007669"/>
    <property type="project" value="TreeGrafter"/>
</dbReference>
<dbReference type="PANTHER" id="PTHR11972:SF175">
    <property type="entry name" value="NAD(P)H OXIDASE (H2O2-FORMING)"/>
    <property type="match status" value="1"/>
</dbReference>
<dbReference type="HOGENOM" id="CLU_004482_1_0_1"/>
<keyword evidence="12 20" id="KW-1133">Transmembrane helix</keyword>
<feature type="region of interest" description="Disordered" evidence="19">
    <location>
        <begin position="816"/>
        <end position="868"/>
    </location>
</feature>
<feature type="transmembrane region" description="Helical" evidence="20">
    <location>
        <begin position="492"/>
        <end position="513"/>
    </location>
</feature>
<dbReference type="FunFam" id="3.40.50.80:FF:000020">
    <property type="entry name" value="Dual oxidase 1"/>
    <property type="match status" value="2"/>
</dbReference>
<dbReference type="EC" id="1.6.3.1" evidence="3"/>
<organism evidence="21">
    <name type="scientific">Magallana gigas</name>
    <name type="common">Pacific oyster</name>
    <name type="synonym">Crassostrea gigas</name>
    <dbReference type="NCBI Taxonomy" id="29159"/>
    <lineage>
        <taxon>Eukaryota</taxon>
        <taxon>Metazoa</taxon>
        <taxon>Spiralia</taxon>
        <taxon>Lophotrochozoa</taxon>
        <taxon>Mollusca</taxon>
        <taxon>Bivalvia</taxon>
        <taxon>Autobranchia</taxon>
        <taxon>Pteriomorphia</taxon>
        <taxon>Ostreida</taxon>
        <taxon>Ostreoidea</taxon>
        <taxon>Ostreidae</taxon>
        <taxon>Magallana</taxon>
    </lineage>
</organism>
<protein>
    <recommendedName>
        <fullName evidence="3">NAD(P)H oxidase (H2O2-forming)</fullName>
        <ecNumber evidence="3">1.6.3.1</ecNumber>
    </recommendedName>
</protein>
<dbReference type="GO" id="GO:0042742">
    <property type="term" value="P:defense response to bacterium"/>
    <property type="evidence" value="ECO:0007669"/>
    <property type="project" value="UniProtKB-ARBA"/>
</dbReference>
<evidence type="ECO:0000256" key="12">
    <source>
        <dbReference type="ARBA" id="ARBA00022989"/>
    </source>
</evidence>
<evidence type="ECO:0000256" key="7">
    <source>
        <dbReference type="ARBA" id="ARBA00022723"/>
    </source>
</evidence>
<dbReference type="SUPFAM" id="SSF47473">
    <property type="entry name" value="EF-hand"/>
    <property type="match status" value="1"/>
</dbReference>
<dbReference type="InterPro" id="IPR002048">
    <property type="entry name" value="EF_hand_dom"/>
</dbReference>
<evidence type="ECO:0000256" key="16">
    <source>
        <dbReference type="ARBA" id="ARBA00023324"/>
    </source>
</evidence>
<evidence type="ECO:0000313" key="21">
    <source>
        <dbReference type="EMBL" id="EKC24946.1"/>
    </source>
</evidence>
<keyword evidence="13" id="KW-0560">Oxidoreductase</keyword>
<dbReference type="GO" id="GO:0042554">
    <property type="term" value="P:superoxide anion generation"/>
    <property type="evidence" value="ECO:0007669"/>
    <property type="project" value="TreeGrafter"/>
</dbReference>
<comment type="catalytic activity">
    <reaction evidence="17">
        <text>NADH + O2 + H(+) = H2O2 + NAD(+)</text>
        <dbReference type="Rhea" id="RHEA:11264"/>
        <dbReference type="ChEBI" id="CHEBI:15378"/>
        <dbReference type="ChEBI" id="CHEBI:15379"/>
        <dbReference type="ChEBI" id="CHEBI:16240"/>
        <dbReference type="ChEBI" id="CHEBI:57540"/>
        <dbReference type="ChEBI" id="CHEBI:57945"/>
        <dbReference type="EC" id="1.6.3.1"/>
    </reaction>
</comment>
<dbReference type="GO" id="GO:0020037">
    <property type="term" value="F:heme binding"/>
    <property type="evidence" value="ECO:0007669"/>
    <property type="project" value="InterPro"/>
</dbReference>
<dbReference type="Pfam" id="PF08022">
    <property type="entry name" value="FAD_binding_8"/>
    <property type="match status" value="1"/>
</dbReference>
<dbReference type="InterPro" id="IPR011992">
    <property type="entry name" value="EF-hand-dom_pair"/>
</dbReference>
<dbReference type="InterPro" id="IPR050369">
    <property type="entry name" value="RBOH/FRE"/>
</dbReference>
<dbReference type="InterPro" id="IPR013121">
    <property type="entry name" value="Fe_red_NAD-bd_6"/>
</dbReference>
<dbReference type="Pfam" id="PF03098">
    <property type="entry name" value="An_peroxidase"/>
    <property type="match status" value="1"/>
</dbReference>
<dbReference type="InterPro" id="IPR017938">
    <property type="entry name" value="Riboflavin_synthase-like_b-brl"/>
</dbReference>
<dbReference type="InterPro" id="IPR017927">
    <property type="entry name" value="FAD-bd_FR_type"/>
</dbReference>
<reference evidence="21" key="1">
    <citation type="journal article" date="2012" name="Nature">
        <title>The oyster genome reveals stress adaptation and complexity of shell formation.</title>
        <authorList>
            <person name="Zhang G."/>
            <person name="Fang X."/>
            <person name="Guo X."/>
            <person name="Li L."/>
            <person name="Luo R."/>
            <person name="Xu F."/>
            <person name="Yang P."/>
            <person name="Zhang L."/>
            <person name="Wang X."/>
            <person name="Qi H."/>
            <person name="Xiong Z."/>
            <person name="Que H."/>
            <person name="Xie Y."/>
            <person name="Holland P.W."/>
            <person name="Paps J."/>
            <person name="Zhu Y."/>
            <person name="Wu F."/>
            <person name="Chen Y."/>
            <person name="Wang J."/>
            <person name="Peng C."/>
            <person name="Meng J."/>
            <person name="Yang L."/>
            <person name="Liu J."/>
            <person name="Wen B."/>
            <person name="Zhang N."/>
            <person name="Huang Z."/>
            <person name="Zhu Q."/>
            <person name="Feng Y."/>
            <person name="Mount A."/>
            <person name="Hedgecock D."/>
            <person name="Xu Z."/>
            <person name="Liu Y."/>
            <person name="Domazet-Loso T."/>
            <person name="Du Y."/>
            <person name="Sun X."/>
            <person name="Zhang S."/>
            <person name="Liu B."/>
            <person name="Cheng P."/>
            <person name="Jiang X."/>
            <person name="Li J."/>
            <person name="Fan D."/>
            <person name="Wang W."/>
            <person name="Fu W."/>
            <person name="Wang T."/>
            <person name="Wang B."/>
            <person name="Zhang J."/>
            <person name="Peng Z."/>
            <person name="Li Y."/>
            <person name="Li N."/>
            <person name="Wang J."/>
            <person name="Chen M."/>
            <person name="He Y."/>
            <person name="Tan F."/>
            <person name="Song X."/>
            <person name="Zheng Q."/>
            <person name="Huang R."/>
            <person name="Yang H."/>
            <person name="Du X."/>
            <person name="Chen L."/>
            <person name="Yang M."/>
            <person name="Gaffney P.M."/>
            <person name="Wang S."/>
            <person name="Luo L."/>
            <person name="She Z."/>
            <person name="Ming Y."/>
            <person name="Huang W."/>
            <person name="Zhang S."/>
            <person name="Huang B."/>
            <person name="Zhang Y."/>
            <person name="Qu T."/>
            <person name="Ni P."/>
            <person name="Miao G."/>
            <person name="Wang J."/>
            <person name="Wang Q."/>
            <person name="Steinberg C.E."/>
            <person name="Wang H."/>
            <person name="Li N."/>
            <person name="Qian L."/>
            <person name="Zhang G."/>
            <person name="Li Y."/>
            <person name="Yang H."/>
            <person name="Liu X."/>
            <person name="Wang J."/>
            <person name="Yin Y."/>
            <person name="Wang J."/>
        </authorList>
    </citation>
    <scope>NUCLEOTIDE SEQUENCE [LARGE SCALE GENOMIC DNA]</scope>
    <source>
        <strain evidence="21">05x7-T-G4-1.051#20</strain>
    </source>
</reference>
<dbReference type="Pfam" id="PF08030">
    <property type="entry name" value="NAD_binding_6"/>
    <property type="match status" value="2"/>
</dbReference>
<evidence type="ECO:0000256" key="8">
    <source>
        <dbReference type="ARBA" id="ARBA00022737"/>
    </source>
</evidence>
<sequence>MTPTLFITGQVVTYEIVDSDDVSCPSEVISVSVPKCDEAFDSACTGSGAMPYERIKYDTRTGQSPNNPRKQINAASSYIDGSFVYGKTGVRASYLRHQGTGKLASLDLWEKFPVLNTVRLPFLTFPNKDDKTTNPETLWRFGDSHVYENPALLSFGVLFFRYHNTLVQKITRRNTNTTSAVDVFYKARQWLIASIQNIIMYEWLPKLLNAPVPPYEGYRGNLEPGITSVFDAAAIRYILTLIPMGIRILDEKCSSENNVRLCTSYFDSQKILTKNEHAFEDAMRGMLYQAAEKEDMQIVPDILDKYFGPLHYSRVDHVAYTIMKGRDYGLPDYNTVREQIGLRRMKSFEEINPRLTRENPSLFNKTRQLYGDIDKLDVFVGGMLETDDGPGELFTAILLNQFHNIRHGDWFWFENTKSKLFTEEEIEEIRNITLSDILLATKTLEKQHVPKDAFSIHNLSGCSSAYLDVDNLESCPDHHGYDYFKGSELSFIILWTCFGVIPFVCILSAYAAAKCRKWKHSNEVRKMQTKTAKRDSRNSVSGTEINQHIAYEWLEEKEDERAVVVRIKPRCEIEVDSCTGRRLRTVLKFENSTSRQLFENDVTHALESNQIQCSVFEERAQDILKNAFTQKKRNQRLEKFFKSVFSEAFQMDYDPHFEEDQLEKQQTKEILETELTKEEFAQALAVKPNSDFVENMFSMLDTDRSGYISFRDFLHMVVIFSKGSCQEKLQTIFGMFDVEGRGFLQKADLSRMFSSLLDMANSNLNKEAVHTLIESICKEHGLEEQTQINFENFCQILSPQMDKLWNAGLDWKGRRKCLPNNNEKKKGSENGRRRASATHEIIKRKGSLASISQSTDEDGMRTPTDSRRGSDIRTKFIAVREQYHPAKAKLKTFTHFIENNRQHIFFLVIFFGITFALFAERFYYYTVEREHSGLRMIMSYGISVTRGAAAAMSFTFSILLLTMCRNLITWLRGTFLNLYVPFDSHVAFHKLVAWTALFFTGLHVIGYGFNFYHLATQPTSHLCIFDSIVLRAEFEPTFNFWFFGNMTGFTGVLLVVCICIIYVYATQTARRLIFNGFWLTHKLIVVMYILTILHGASCIVQKPMFFVYFIGPAIIFTVDKMISMSRKKTELNVIRAEKLPSDITYIEFKRPANFDYQSGQWVRIACLTHGSNEYHPFTLTSAPHEDTLSLHIRALGPWTWNIRQEFDPENHRDGSYPPLYLDGPYGAGQQDWYQYEVSVLVGAGIGVTPYASILKDFVHMASIRNMYKMKCQKLYFIWVTGSQRHFEWLLDIIREVEEVDEKGLVSVDIFITQFFQQFDMRTAMLYICEEHFQKLSGGRSVFTGLKANTHFGRPQLNSMLSAVHRAHPTRHFEWLLDIIREVEEVDEKGLVSVDIFITQFFQQFDMRTAMLYICEEHFQKLSGGRSVFTGLKANTHFGRPQLNSMLSAVHRAHPTVKKIGVFSCGPPGITKNVEQGCIEASNNTRALFEHHFENF</sequence>
<dbReference type="PROSITE" id="PS51384">
    <property type="entry name" value="FAD_FR"/>
    <property type="match status" value="1"/>
</dbReference>
<dbReference type="Gene3D" id="2.40.30.10">
    <property type="entry name" value="Translation factors"/>
    <property type="match status" value="1"/>
</dbReference>
<dbReference type="GO" id="GO:0042744">
    <property type="term" value="P:hydrogen peroxide catabolic process"/>
    <property type="evidence" value="ECO:0007669"/>
    <property type="project" value="UniProtKB-KW"/>
</dbReference>
<dbReference type="GO" id="GO:0004601">
    <property type="term" value="F:peroxidase activity"/>
    <property type="evidence" value="ECO:0007669"/>
    <property type="project" value="UniProtKB-KW"/>
</dbReference>
<evidence type="ECO:0000256" key="19">
    <source>
        <dbReference type="SAM" id="MobiDB-lite"/>
    </source>
</evidence>
<evidence type="ECO:0000256" key="10">
    <source>
        <dbReference type="ARBA" id="ARBA00022837"/>
    </source>
</evidence>
<dbReference type="InterPro" id="IPR037120">
    <property type="entry name" value="Haem_peroxidase_sf_animal"/>
</dbReference>
<keyword evidence="14 20" id="KW-0472">Membrane</keyword>
<dbReference type="GO" id="GO:0009886">
    <property type="term" value="P:post-embryonic animal morphogenesis"/>
    <property type="evidence" value="ECO:0007669"/>
    <property type="project" value="UniProtKB-ARBA"/>
</dbReference>
<dbReference type="InterPro" id="IPR019791">
    <property type="entry name" value="Haem_peroxidase_animal"/>
</dbReference>
<dbReference type="CDD" id="cd00051">
    <property type="entry name" value="EFh"/>
    <property type="match status" value="1"/>
</dbReference>
<dbReference type="EMBL" id="JH816645">
    <property type="protein sequence ID" value="EKC24946.1"/>
    <property type="molecule type" value="Genomic_DNA"/>
</dbReference>
<evidence type="ECO:0000256" key="11">
    <source>
        <dbReference type="ARBA" id="ARBA00022857"/>
    </source>
</evidence>
<dbReference type="Gene3D" id="1.10.640.10">
    <property type="entry name" value="Haem peroxidase domain superfamily, animal type"/>
    <property type="match status" value="1"/>
</dbReference>
<evidence type="ECO:0000256" key="18">
    <source>
        <dbReference type="ARBA" id="ARBA00048762"/>
    </source>
</evidence>
<dbReference type="SFLD" id="SFLDG01169">
    <property type="entry name" value="NADPH_oxidase_subgroup_(NOX)"/>
    <property type="match status" value="1"/>
</dbReference>
<evidence type="ECO:0000256" key="17">
    <source>
        <dbReference type="ARBA" id="ARBA00047455"/>
    </source>
</evidence>
<evidence type="ECO:0000256" key="9">
    <source>
        <dbReference type="ARBA" id="ARBA00022827"/>
    </source>
</evidence>
<feature type="compositionally biased region" description="Basic and acidic residues" evidence="19">
    <location>
        <begin position="858"/>
        <end position="868"/>
    </location>
</feature>
<dbReference type="InterPro" id="IPR010255">
    <property type="entry name" value="Haem_peroxidase_sf"/>
</dbReference>
<dbReference type="SUPFAM" id="SSF48113">
    <property type="entry name" value="Heme-dependent peroxidases"/>
    <property type="match status" value="1"/>
</dbReference>
<proteinExistence type="inferred from homology"/>
<dbReference type="Gene3D" id="1.10.238.10">
    <property type="entry name" value="EF-hand"/>
    <property type="match status" value="1"/>
</dbReference>
<dbReference type="GO" id="GO:0005509">
    <property type="term" value="F:calcium ion binding"/>
    <property type="evidence" value="ECO:0007669"/>
    <property type="project" value="InterPro"/>
</dbReference>
<evidence type="ECO:0000256" key="15">
    <source>
        <dbReference type="ARBA" id="ARBA00023180"/>
    </source>
</evidence>
<dbReference type="Gene3D" id="3.40.50.80">
    <property type="entry name" value="Nucleotide-binding domain of ferredoxin-NADP reductase (FNR) module"/>
    <property type="match status" value="2"/>
</dbReference>
<keyword evidence="10" id="KW-0106">Calcium</keyword>
<evidence type="ECO:0000256" key="4">
    <source>
        <dbReference type="ARBA" id="ARBA00022559"/>
    </source>
</evidence>
<feature type="transmembrane region" description="Helical" evidence="20">
    <location>
        <begin position="1072"/>
        <end position="1093"/>
    </location>
</feature>
<keyword evidence="16" id="KW-0376">Hydrogen peroxide</keyword>
<dbReference type="GO" id="GO:0042303">
    <property type="term" value="P:molting cycle"/>
    <property type="evidence" value="ECO:0007669"/>
    <property type="project" value="UniProtKB-ARBA"/>
</dbReference>
<dbReference type="GO" id="GO:0016324">
    <property type="term" value="C:apical plasma membrane"/>
    <property type="evidence" value="ECO:0007669"/>
    <property type="project" value="UniProtKB-SubCell"/>
</dbReference>
<comment type="subcellular location">
    <subcellularLocation>
        <location evidence="1">Apical cell membrane</location>
        <topology evidence="1">Multi-pass membrane protein</topology>
    </subcellularLocation>
</comment>
<keyword evidence="11" id="KW-0521">NADP</keyword>
<dbReference type="SUPFAM" id="SSF63380">
    <property type="entry name" value="Riboflavin synthase domain-like"/>
    <property type="match status" value="1"/>
</dbReference>
<dbReference type="InterPro" id="IPR018247">
    <property type="entry name" value="EF_Hand_1_Ca_BS"/>
</dbReference>
<dbReference type="Pfam" id="PF01794">
    <property type="entry name" value="Ferric_reduct"/>
    <property type="match status" value="1"/>
</dbReference>
<evidence type="ECO:0000256" key="5">
    <source>
        <dbReference type="ARBA" id="ARBA00022630"/>
    </source>
</evidence>
<dbReference type="InterPro" id="IPR013130">
    <property type="entry name" value="Fe3_Rdtase_TM_dom"/>
</dbReference>
<dbReference type="GO" id="GO:0016174">
    <property type="term" value="F:NAD(P)H oxidase H2O2-forming activity"/>
    <property type="evidence" value="ECO:0007669"/>
    <property type="project" value="UniProtKB-EC"/>
</dbReference>
<dbReference type="GO" id="GO:0016175">
    <property type="term" value="F:superoxide-generating NAD(P)H oxidase activity"/>
    <property type="evidence" value="ECO:0007669"/>
    <property type="project" value="UniProtKB-ARBA"/>
</dbReference>
<keyword evidence="5" id="KW-0285">Flavoprotein</keyword>
<evidence type="ECO:0000256" key="13">
    <source>
        <dbReference type="ARBA" id="ARBA00023002"/>
    </source>
</evidence>
<keyword evidence="8" id="KW-0677">Repeat</keyword>
<dbReference type="SUPFAM" id="SSF52343">
    <property type="entry name" value="Ferredoxin reductase-like, C-terminal NADP-linked domain"/>
    <property type="match status" value="1"/>
</dbReference>
<evidence type="ECO:0000256" key="14">
    <source>
        <dbReference type="ARBA" id="ARBA00023136"/>
    </source>
</evidence>
<dbReference type="CDD" id="cd06186">
    <property type="entry name" value="NOX_Duox_like_FAD_NADP"/>
    <property type="match status" value="1"/>
</dbReference>
<accession>K1QTM9</accession>
<comment type="catalytic activity">
    <reaction evidence="18">
        <text>NADPH + O2 + H(+) = H2O2 + NADP(+)</text>
        <dbReference type="Rhea" id="RHEA:11260"/>
        <dbReference type="ChEBI" id="CHEBI:15378"/>
        <dbReference type="ChEBI" id="CHEBI:15379"/>
        <dbReference type="ChEBI" id="CHEBI:16240"/>
        <dbReference type="ChEBI" id="CHEBI:57783"/>
        <dbReference type="ChEBI" id="CHEBI:58349"/>
        <dbReference type="EC" id="1.6.3.1"/>
    </reaction>
</comment>